<proteinExistence type="predicted"/>
<evidence type="ECO:0000256" key="1">
    <source>
        <dbReference type="ARBA" id="ARBA00022737"/>
    </source>
</evidence>
<dbReference type="AlphaFoldDB" id="A0A812TFN8"/>
<gene>
    <name evidence="3" type="ORF">SNAT2548_LOCUS29745</name>
</gene>
<dbReference type="OrthoDB" id="407555at2759"/>
<sequence>MESVPLVEFASSLHRHGTPSPSISGTPFVMYTVPAEAFLEMTEVKMHEELADAGVLTEFDESLGKAMFVSHQWLSDTHPDPDFQQLQVLQDALKNIVAGTSRISLATFVEILNARVRCPCGDDFAFGHLYIWYDYFSIPQSSCHKASRERDSAIQSIPAYVARCEFFVVLCPALTHQDKQGTLGHATWGERGWCRTERVACELSTLSAGYLIVVESATHQTLEWTGLRIREAPGEGEFTVDGDRVWIGRMVIQMVWSKLFYYLKRREFHNYRYLLNAQVPQYFRGLDLEPLDGLVPGFHTETDPSVDCKGFMLERFLHQNGFRSISERDDAGWPPICFAAMSNNLVVLQGLLDRKVDINQATTKPKAEFNLPARLTALAVASVNHSNGAVELLLRARACVNYKDCWGGNALHLATAGDNPRGVRLLCDARASMNQECVPGLSPFMLSCACGSGRAVKELLSLNPGLSLRHCLHVALMFAPGSAPDMVSILLEARANVNEQFRVHIRDPGWWFLMNLMGVRHRVSPSRLTLLAFHHYDATPLMFSILSGCLDSVSSLLSARARVDIRNYRKKTASELARQMLAPSWLIEVCSMNGQEDAETLAESDTFSI</sequence>
<reference evidence="3" key="1">
    <citation type="submission" date="2021-02" db="EMBL/GenBank/DDBJ databases">
        <authorList>
            <person name="Dougan E. K."/>
            <person name="Rhodes N."/>
            <person name="Thang M."/>
            <person name="Chan C."/>
        </authorList>
    </citation>
    <scope>NUCLEOTIDE SEQUENCE</scope>
</reference>
<name>A0A812TFN8_9DINO</name>
<accession>A0A812TFN8</accession>
<organism evidence="3 4">
    <name type="scientific">Symbiodinium natans</name>
    <dbReference type="NCBI Taxonomy" id="878477"/>
    <lineage>
        <taxon>Eukaryota</taxon>
        <taxon>Sar</taxon>
        <taxon>Alveolata</taxon>
        <taxon>Dinophyceae</taxon>
        <taxon>Suessiales</taxon>
        <taxon>Symbiodiniaceae</taxon>
        <taxon>Symbiodinium</taxon>
    </lineage>
</organism>
<dbReference type="Proteomes" id="UP000604046">
    <property type="component" value="Unassembled WGS sequence"/>
</dbReference>
<evidence type="ECO:0000313" key="3">
    <source>
        <dbReference type="EMBL" id="CAE7530956.1"/>
    </source>
</evidence>
<dbReference type="PANTHER" id="PTHR24198">
    <property type="entry name" value="ANKYRIN REPEAT AND PROTEIN KINASE DOMAIN-CONTAINING PROTEIN"/>
    <property type="match status" value="1"/>
</dbReference>
<dbReference type="EMBL" id="CAJNDS010002574">
    <property type="protein sequence ID" value="CAE7530956.1"/>
    <property type="molecule type" value="Genomic_DNA"/>
</dbReference>
<dbReference type="SUPFAM" id="SSF48403">
    <property type="entry name" value="Ankyrin repeat"/>
    <property type="match status" value="1"/>
</dbReference>
<keyword evidence="4" id="KW-1185">Reference proteome</keyword>
<evidence type="ECO:0000256" key="2">
    <source>
        <dbReference type="ARBA" id="ARBA00023043"/>
    </source>
</evidence>
<dbReference type="Gene3D" id="1.25.40.20">
    <property type="entry name" value="Ankyrin repeat-containing domain"/>
    <property type="match status" value="2"/>
</dbReference>
<evidence type="ECO:0000313" key="4">
    <source>
        <dbReference type="Proteomes" id="UP000604046"/>
    </source>
</evidence>
<dbReference type="SMART" id="SM00248">
    <property type="entry name" value="ANK"/>
    <property type="match status" value="5"/>
</dbReference>
<dbReference type="InterPro" id="IPR036770">
    <property type="entry name" value="Ankyrin_rpt-contain_sf"/>
</dbReference>
<keyword evidence="1" id="KW-0677">Repeat</keyword>
<dbReference type="InterPro" id="IPR002110">
    <property type="entry name" value="Ankyrin_rpt"/>
</dbReference>
<keyword evidence="2" id="KW-0040">ANK repeat</keyword>
<protein>
    <submittedName>
        <fullName evidence="3">Uncharacterized protein</fullName>
    </submittedName>
</protein>
<comment type="caution">
    <text evidence="3">The sequence shown here is derived from an EMBL/GenBank/DDBJ whole genome shotgun (WGS) entry which is preliminary data.</text>
</comment>
<dbReference type="PANTHER" id="PTHR24198:SF165">
    <property type="entry name" value="ANKYRIN REPEAT-CONTAINING PROTEIN-RELATED"/>
    <property type="match status" value="1"/>
</dbReference>